<dbReference type="AlphaFoldDB" id="A0A4R2JMC5"/>
<dbReference type="CDD" id="cd19589">
    <property type="entry name" value="serpin_tengpin-like"/>
    <property type="match status" value="1"/>
</dbReference>
<dbReference type="InterPro" id="IPR023796">
    <property type="entry name" value="Serpin_dom"/>
</dbReference>
<dbReference type="SMART" id="SM00093">
    <property type="entry name" value="SERPIN"/>
    <property type="match status" value="1"/>
</dbReference>
<dbReference type="GO" id="GO:0004867">
    <property type="term" value="F:serine-type endopeptidase inhibitor activity"/>
    <property type="evidence" value="ECO:0007669"/>
    <property type="project" value="InterPro"/>
</dbReference>
<dbReference type="InterPro" id="IPR042185">
    <property type="entry name" value="Serpin_sf_2"/>
</dbReference>
<dbReference type="EMBL" id="SLWU01000021">
    <property type="protein sequence ID" value="TCO60424.1"/>
    <property type="molecule type" value="Genomic_DNA"/>
</dbReference>
<protein>
    <submittedName>
        <fullName evidence="3">Serpin B</fullName>
    </submittedName>
</protein>
<proteinExistence type="inferred from homology"/>
<dbReference type="PANTHER" id="PTHR11461">
    <property type="entry name" value="SERINE PROTEASE INHIBITOR, SERPIN"/>
    <property type="match status" value="1"/>
</dbReference>
<dbReference type="Gene3D" id="3.30.497.10">
    <property type="entry name" value="Antithrombin, subunit I, domain 2"/>
    <property type="match status" value="1"/>
</dbReference>
<evidence type="ECO:0000313" key="3">
    <source>
        <dbReference type="EMBL" id="TCO60424.1"/>
    </source>
</evidence>
<gene>
    <name evidence="3" type="ORF">EV203_12141</name>
</gene>
<dbReference type="RefSeq" id="WP_243700656.1">
    <property type="nucleotide sequence ID" value="NZ_SLWU01000021.1"/>
</dbReference>
<evidence type="ECO:0000259" key="2">
    <source>
        <dbReference type="SMART" id="SM00093"/>
    </source>
</evidence>
<dbReference type="PROSITE" id="PS00284">
    <property type="entry name" value="SERPIN"/>
    <property type="match status" value="1"/>
</dbReference>
<evidence type="ECO:0000313" key="4">
    <source>
        <dbReference type="Proteomes" id="UP000294886"/>
    </source>
</evidence>
<reference evidence="3 4" key="1">
    <citation type="submission" date="2019-03" db="EMBL/GenBank/DDBJ databases">
        <title>Genomic Encyclopedia of Type Strains, Phase IV (KMG-IV): sequencing the most valuable type-strain genomes for metagenomic binning, comparative biology and taxonomic classification.</title>
        <authorList>
            <person name="Goeker M."/>
        </authorList>
    </citation>
    <scope>NUCLEOTIDE SEQUENCE [LARGE SCALE GENOMIC DNA]</scope>
    <source>
        <strain evidence="3 4">DSM 13054</strain>
    </source>
</reference>
<dbReference type="PANTHER" id="PTHR11461:SF211">
    <property type="entry name" value="GH10112P-RELATED"/>
    <property type="match status" value="1"/>
</dbReference>
<evidence type="ECO:0000256" key="1">
    <source>
        <dbReference type="RuleBase" id="RU000411"/>
    </source>
</evidence>
<dbReference type="Gene3D" id="2.30.39.10">
    <property type="entry name" value="Alpha-1-antitrypsin, domain 1"/>
    <property type="match status" value="1"/>
</dbReference>
<dbReference type="GO" id="GO:0005615">
    <property type="term" value="C:extracellular space"/>
    <property type="evidence" value="ECO:0007669"/>
    <property type="project" value="InterPro"/>
</dbReference>
<accession>A0A4R2JMC5</accession>
<dbReference type="InterPro" id="IPR000215">
    <property type="entry name" value="Serpin_fam"/>
</dbReference>
<name>A0A4R2JMC5_9THEO</name>
<dbReference type="Proteomes" id="UP000294886">
    <property type="component" value="Unassembled WGS sequence"/>
</dbReference>
<dbReference type="InterPro" id="IPR023795">
    <property type="entry name" value="Serpin_CS"/>
</dbReference>
<comment type="similarity">
    <text evidence="1">Belongs to the serpin family.</text>
</comment>
<feature type="domain" description="Serpin" evidence="2">
    <location>
        <begin position="72"/>
        <end position="426"/>
    </location>
</feature>
<organism evidence="3 4">
    <name type="scientific">Caldanaerobacter subterraneus</name>
    <dbReference type="NCBI Taxonomy" id="911092"/>
    <lineage>
        <taxon>Bacteria</taxon>
        <taxon>Bacillati</taxon>
        <taxon>Bacillota</taxon>
        <taxon>Clostridia</taxon>
        <taxon>Thermoanaerobacterales</taxon>
        <taxon>Thermoanaerobacteraceae</taxon>
        <taxon>Caldanaerobacter</taxon>
    </lineage>
</organism>
<sequence length="427" mass="48119">MVFIVKALKCKKFFASILGIIVSITMFMNMSGCSFSTSKVQAANLMEGIKANPVSEKNIDEKFIYNTADFSIELFKNSIDDKENSLISPLSAMLALAMTANGADNETLAQMEKALEKDISIEDLNKYLYTYMKKLPNEEKSKLTIANSIWFKENDFMPSKDFLQIIADYYKADIFKAAFDSSTVSDINNWVKSKTNGMIDKILNKIDPEDVMYLINAVAFDAEWETVYEKASVHEDIFTDVYGNRQKVEFMNSEENLYIEEENAVGFVKPYAKNHYSFVAILPDENIFVNEYIKTLTGQKFIDLIKNAKITLVRASLPKFKYEYTIKMNETLESLGMTDAFLPDKADFSKLGKSDIGNLYISEVLHKTFISVDELGTKAGAVTSVDITAAGIPVNFKTVKLNRPFIFAIIDNSTNLPIFIGTVLSLK</sequence>
<dbReference type="InterPro" id="IPR042178">
    <property type="entry name" value="Serpin_sf_1"/>
</dbReference>
<dbReference type="SUPFAM" id="SSF56574">
    <property type="entry name" value="Serpins"/>
    <property type="match status" value="1"/>
</dbReference>
<dbReference type="Pfam" id="PF00079">
    <property type="entry name" value="Serpin"/>
    <property type="match status" value="1"/>
</dbReference>
<comment type="caution">
    <text evidence="3">The sequence shown here is derived from an EMBL/GenBank/DDBJ whole genome shotgun (WGS) entry which is preliminary data.</text>
</comment>
<dbReference type="InterPro" id="IPR036186">
    <property type="entry name" value="Serpin_sf"/>
</dbReference>